<name>A0A426X6Y8_ENSVE</name>
<feature type="transmembrane region" description="Helical" evidence="1">
    <location>
        <begin position="7"/>
        <end position="25"/>
    </location>
</feature>
<comment type="caution">
    <text evidence="2">The sequence shown here is derived from an EMBL/GenBank/DDBJ whole genome shotgun (WGS) entry which is preliminary data.</text>
</comment>
<sequence>MYKHEHYIDILFIFFFVTFSLTYSFDVLVEAVADAASSRLLLNLQSSALAATRLLAPSCSLPLLLSSRTLIRHAASTHLTLVWGQLSCADLCWFLRILLLKRKTFLVLHQYLKRLMPLKWVVFRALS</sequence>
<keyword evidence="1" id="KW-0812">Transmembrane</keyword>
<evidence type="ECO:0000313" key="2">
    <source>
        <dbReference type="EMBL" id="RRT35227.1"/>
    </source>
</evidence>
<gene>
    <name evidence="2" type="ORF">B296_00051643</name>
</gene>
<keyword evidence="1" id="KW-1133">Transmembrane helix</keyword>
<dbReference type="EMBL" id="AMZH03025348">
    <property type="protein sequence ID" value="RRT35227.1"/>
    <property type="molecule type" value="Genomic_DNA"/>
</dbReference>
<evidence type="ECO:0000313" key="3">
    <source>
        <dbReference type="Proteomes" id="UP000287651"/>
    </source>
</evidence>
<keyword evidence="1" id="KW-0472">Membrane</keyword>
<reference evidence="2 3" key="1">
    <citation type="journal article" date="2014" name="Agronomy (Basel)">
        <title>A Draft Genome Sequence for Ensete ventricosum, the Drought-Tolerant Tree Against Hunger.</title>
        <authorList>
            <person name="Harrison J."/>
            <person name="Moore K.A."/>
            <person name="Paszkiewicz K."/>
            <person name="Jones T."/>
            <person name="Grant M."/>
            <person name="Ambacheew D."/>
            <person name="Muzemil S."/>
            <person name="Studholme D.J."/>
        </authorList>
    </citation>
    <scope>NUCLEOTIDE SEQUENCE [LARGE SCALE GENOMIC DNA]</scope>
</reference>
<protein>
    <submittedName>
        <fullName evidence="2">Uncharacterized protein</fullName>
    </submittedName>
</protein>
<evidence type="ECO:0000256" key="1">
    <source>
        <dbReference type="SAM" id="Phobius"/>
    </source>
</evidence>
<proteinExistence type="predicted"/>
<dbReference type="AlphaFoldDB" id="A0A426X6Y8"/>
<organism evidence="2 3">
    <name type="scientific">Ensete ventricosum</name>
    <name type="common">Abyssinian banana</name>
    <name type="synonym">Musa ensete</name>
    <dbReference type="NCBI Taxonomy" id="4639"/>
    <lineage>
        <taxon>Eukaryota</taxon>
        <taxon>Viridiplantae</taxon>
        <taxon>Streptophyta</taxon>
        <taxon>Embryophyta</taxon>
        <taxon>Tracheophyta</taxon>
        <taxon>Spermatophyta</taxon>
        <taxon>Magnoliopsida</taxon>
        <taxon>Liliopsida</taxon>
        <taxon>Zingiberales</taxon>
        <taxon>Musaceae</taxon>
        <taxon>Ensete</taxon>
    </lineage>
</organism>
<accession>A0A426X6Y8</accession>
<dbReference type="Proteomes" id="UP000287651">
    <property type="component" value="Unassembled WGS sequence"/>
</dbReference>